<comment type="caution">
    <text evidence="1">The sequence shown here is derived from an EMBL/GenBank/DDBJ whole genome shotgun (WGS) entry which is preliminary data.</text>
</comment>
<organism evidence="1 2">
    <name type="scientific">Canavalia gladiata</name>
    <name type="common">Sword bean</name>
    <name type="synonym">Dolichos gladiatus</name>
    <dbReference type="NCBI Taxonomy" id="3824"/>
    <lineage>
        <taxon>Eukaryota</taxon>
        <taxon>Viridiplantae</taxon>
        <taxon>Streptophyta</taxon>
        <taxon>Embryophyta</taxon>
        <taxon>Tracheophyta</taxon>
        <taxon>Spermatophyta</taxon>
        <taxon>Magnoliopsida</taxon>
        <taxon>eudicotyledons</taxon>
        <taxon>Gunneridae</taxon>
        <taxon>Pentapetalae</taxon>
        <taxon>rosids</taxon>
        <taxon>fabids</taxon>
        <taxon>Fabales</taxon>
        <taxon>Fabaceae</taxon>
        <taxon>Papilionoideae</taxon>
        <taxon>50 kb inversion clade</taxon>
        <taxon>NPAAA clade</taxon>
        <taxon>indigoferoid/millettioid clade</taxon>
        <taxon>Phaseoleae</taxon>
        <taxon>Canavalia</taxon>
    </lineage>
</organism>
<dbReference type="EMBL" id="JAYMYQ010000006">
    <property type="protein sequence ID" value="KAK7323218.1"/>
    <property type="molecule type" value="Genomic_DNA"/>
</dbReference>
<dbReference type="Proteomes" id="UP001367508">
    <property type="component" value="Unassembled WGS sequence"/>
</dbReference>
<protein>
    <submittedName>
        <fullName evidence="1">Uncharacterized protein</fullName>
    </submittedName>
</protein>
<accession>A0AAN9KVT1</accession>
<sequence>MKKGRTGLDHSNLRLKYLPKYIGDEDDSLERQLVVDDNEVGQTDIELETKLQEKAFTLITSIVHTSNNINEMRNNINGFTMMMKSKGETTLNACIWTSETKEKREPITFLCTQ</sequence>
<reference evidence="1 2" key="1">
    <citation type="submission" date="2024-01" db="EMBL/GenBank/DDBJ databases">
        <title>The genomes of 5 underutilized Papilionoideae crops provide insights into root nodulation and disease resistanc.</title>
        <authorList>
            <person name="Jiang F."/>
        </authorList>
    </citation>
    <scope>NUCLEOTIDE SEQUENCE [LARGE SCALE GENOMIC DNA]</scope>
    <source>
        <strain evidence="1">LVBAO_FW01</strain>
        <tissue evidence="1">Leaves</tissue>
    </source>
</reference>
<name>A0AAN9KVT1_CANGL</name>
<evidence type="ECO:0000313" key="2">
    <source>
        <dbReference type="Proteomes" id="UP001367508"/>
    </source>
</evidence>
<evidence type="ECO:0000313" key="1">
    <source>
        <dbReference type="EMBL" id="KAK7323218.1"/>
    </source>
</evidence>
<keyword evidence="2" id="KW-1185">Reference proteome</keyword>
<dbReference type="AlphaFoldDB" id="A0AAN9KVT1"/>
<proteinExistence type="predicted"/>
<gene>
    <name evidence="1" type="ORF">VNO77_26683</name>
</gene>